<evidence type="ECO:0008006" key="4">
    <source>
        <dbReference type="Google" id="ProtNLM"/>
    </source>
</evidence>
<dbReference type="PIRSF" id="PIRSF029792">
    <property type="entry name" value="Pro_racemase"/>
    <property type="match status" value="1"/>
</dbReference>
<accession>A0A919AXL6</accession>
<dbReference type="PANTHER" id="PTHR33442">
    <property type="entry name" value="TRANS-3-HYDROXY-L-PROLINE DEHYDRATASE"/>
    <property type="match status" value="1"/>
</dbReference>
<protein>
    <recommendedName>
        <fullName evidence="4">4-hydroxyproline epimerase</fullName>
    </recommendedName>
</protein>
<organism evidence="2 3">
    <name type="scientific">Kordiimonas sediminis</name>
    <dbReference type="NCBI Taxonomy" id="1735581"/>
    <lineage>
        <taxon>Bacteria</taxon>
        <taxon>Pseudomonadati</taxon>
        <taxon>Pseudomonadota</taxon>
        <taxon>Alphaproteobacteria</taxon>
        <taxon>Kordiimonadales</taxon>
        <taxon>Kordiimonadaceae</taxon>
        <taxon>Kordiimonas</taxon>
    </lineage>
</organism>
<keyword evidence="3" id="KW-1185">Reference proteome</keyword>
<dbReference type="FunFam" id="3.10.310.10:FF:000005">
    <property type="entry name" value="Proline racemase"/>
    <property type="match status" value="1"/>
</dbReference>
<name>A0A919AXL6_9PROT</name>
<dbReference type="NCBIfam" id="NF010578">
    <property type="entry name" value="PRK13971.1"/>
    <property type="match status" value="1"/>
</dbReference>
<dbReference type="SUPFAM" id="SSF54506">
    <property type="entry name" value="Diaminopimelate epimerase-like"/>
    <property type="match status" value="1"/>
</dbReference>
<evidence type="ECO:0000256" key="1">
    <source>
        <dbReference type="ARBA" id="ARBA00007529"/>
    </source>
</evidence>
<dbReference type="PANTHER" id="PTHR33442:SF5">
    <property type="entry name" value="BIFUNCTIONAL TRANS-3-HYDROXY-L-PROLINE DEHYDRATASE_2-EPIMERASE"/>
    <property type="match status" value="1"/>
</dbReference>
<comment type="caution">
    <text evidence="2">The sequence shown here is derived from an EMBL/GenBank/DDBJ whole genome shotgun (WGS) entry which is preliminary data.</text>
</comment>
<dbReference type="Gene3D" id="3.10.310.10">
    <property type="entry name" value="Diaminopimelate Epimerase, Chain A, domain 1"/>
    <property type="match status" value="2"/>
</dbReference>
<dbReference type="GO" id="GO:0047580">
    <property type="term" value="F:4-hydroxyproline epimerase activity"/>
    <property type="evidence" value="ECO:0007669"/>
    <property type="project" value="TreeGrafter"/>
</dbReference>
<dbReference type="SFLD" id="SFLDS00028">
    <property type="entry name" value="Proline_Racemase"/>
    <property type="match status" value="1"/>
</dbReference>
<dbReference type="AlphaFoldDB" id="A0A919AXL6"/>
<dbReference type="InterPro" id="IPR008794">
    <property type="entry name" value="Pro_racemase_fam"/>
</dbReference>
<evidence type="ECO:0000313" key="2">
    <source>
        <dbReference type="EMBL" id="GHF30524.1"/>
    </source>
</evidence>
<dbReference type="RefSeq" id="WP_191253903.1">
    <property type="nucleotide sequence ID" value="NZ_BNCI01000002.1"/>
</dbReference>
<comment type="similarity">
    <text evidence="1">Belongs to the proline racemase family.</text>
</comment>
<dbReference type="Pfam" id="PF05544">
    <property type="entry name" value="Pro_racemase"/>
    <property type="match status" value="1"/>
</dbReference>
<reference evidence="2" key="1">
    <citation type="journal article" date="2014" name="Int. J. Syst. Evol. Microbiol.">
        <title>Complete genome sequence of Corynebacterium casei LMG S-19264T (=DSM 44701T), isolated from a smear-ripened cheese.</title>
        <authorList>
            <consortium name="US DOE Joint Genome Institute (JGI-PGF)"/>
            <person name="Walter F."/>
            <person name="Albersmeier A."/>
            <person name="Kalinowski J."/>
            <person name="Ruckert C."/>
        </authorList>
    </citation>
    <scope>NUCLEOTIDE SEQUENCE</scope>
    <source>
        <strain evidence="2">KCTC 42590</strain>
    </source>
</reference>
<proteinExistence type="inferred from homology"/>
<reference evidence="2" key="2">
    <citation type="submission" date="2020-09" db="EMBL/GenBank/DDBJ databases">
        <authorList>
            <person name="Sun Q."/>
            <person name="Kim S."/>
        </authorList>
    </citation>
    <scope>NUCLEOTIDE SEQUENCE</scope>
    <source>
        <strain evidence="2">KCTC 42590</strain>
    </source>
</reference>
<sequence>MARTEFTCIDAHTCGNPVRVIKTGVPDLVGTTMSHKRQDFLKHHDWIRKALMFEPRGHDMMSGSVIYPPISPDADAAILFVETSGCLPMCGHGLIGTVTVGIEEGLIRPKTPGVLILDVPAGKVRIKYFTDGDKVTSVRIYNIASYLAVRDAVISVPGMGEITIDVSYGGNYYAVVDPQKNYAGLEHYTPGEILRLSLLVRQAAQETITVSHPDDPTVCGVSHVLWTGTPTDGADGRNAVFYGDKAIDRSPCGTGTSARMAQLVARGKLDIGDQYIHESIIHSRFIGRVEASAKVGSFDAIMPSIEGSAWITGYNRIIVDDAHPYPEGFQLV</sequence>
<evidence type="ECO:0000313" key="3">
    <source>
        <dbReference type="Proteomes" id="UP000630923"/>
    </source>
</evidence>
<gene>
    <name evidence="2" type="ORF">GCM10017044_27380</name>
</gene>
<dbReference type="EMBL" id="BNCI01000002">
    <property type="protein sequence ID" value="GHF30524.1"/>
    <property type="molecule type" value="Genomic_DNA"/>
</dbReference>
<dbReference type="Proteomes" id="UP000630923">
    <property type="component" value="Unassembled WGS sequence"/>
</dbReference>